<evidence type="ECO:0000313" key="4">
    <source>
        <dbReference type="Proteomes" id="UP001049176"/>
    </source>
</evidence>
<dbReference type="SUPFAM" id="SSF69065">
    <property type="entry name" value="RNase III domain-like"/>
    <property type="match status" value="1"/>
</dbReference>
<dbReference type="RefSeq" id="XP_043003347.1">
    <property type="nucleotide sequence ID" value="XM_043159742.1"/>
</dbReference>
<keyword evidence="4" id="KW-1185">Reference proteome</keyword>
<gene>
    <name evidence="3" type="ORF">E1B28_002796</name>
</gene>
<dbReference type="InterPro" id="IPR036389">
    <property type="entry name" value="RNase_III_sf"/>
</dbReference>
<dbReference type="OrthoDB" id="2281895at2759"/>
<dbReference type="EMBL" id="CM032190">
    <property type="protein sequence ID" value="KAG7086876.1"/>
    <property type="molecule type" value="Genomic_DNA"/>
</dbReference>
<dbReference type="PANTHER" id="PTHR28160">
    <property type="entry name" value="54S RIBOSOMAL PROTEIN L15, MITOCHONDRIAL"/>
    <property type="match status" value="1"/>
</dbReference>
<protein>
    <recommendedName>
        <fullName evidence="2">RNase III domain-containing protein</fullName>
    </recommendedName>
</protein>
<comment type="caution">
    <text evidence="3">The sequence shown here is derived from an EMBL/GenBank/DDBJ whole genome shotgun (WGS) entry which is preliminary data.</text>
</comment>
<evidence type="ECO:0000256" key="1">
    <source>
        <dbReference type="SAM" id="MobiDB-lite"/>
    </source>
</evidence>
<dbReference type="GO" id="GO:0032543">
    <property type="term" value="P:mitochondrial translation"/>
    <property type="evidence" value="ECO:0007669"/>
    <property type="project" value="InterPro"/>
</dbReference>
<feature type="domain" description="RNase III" evidence="2">
    <location>
        <begin position="132"/>
        <end position="270"/>
    </location>
</feature>
<dbReference type="Gene3D" id="1.10.1520.10">
    <property type="entry name" value="Ribonuclease III domain"/>
    <property type="match status" value="1"/>
</dbReference>
<dbReference type="GO" id="GO:0004525">
    <property type="term" value="F:ribonuclease III activity"/>
    <property type="evidence" value="ECO:0007669"/>
    <property type="project" value="InterPro"/>
</dbReference>
<organism evidence="3 4">
    <name type="scientific">Marasmius oreades</name>
    <name type="common">fairy-ring Marasmius</name>
    <dbReference type="NCBI Taxonomy" id="181124"/>
    <lineage>
        <taxon>Eukaryota</taxon>
        <taxon>Fungi</taxon>
        <taxon>Dikarya</taxon>
        <taxon>Basidiomycota</taxon>
        <taxon>Agaricomycotina</taxon>
        <taxon>Agaricomycetes</taxon>
        <taxon>Agaricomycetidae</taxon>
        <taxon>Agaricales</taxon>
        <taxon>Marasmiineae</taxon>
        <taxon>Marasmiaceae</taxon>
        <taxon>Marasmius</taxon>
    </lineage>
</organism>
<dbReference type="GO" id="GO:0005762">
    <property type="term" value="C:mitochondrial large ribosomal subunit"/>
    <property type="evidence" value="ECO:0007669"/>
    <property type="project" value="InterPro"/>
</dbReference>
<dbReference type="GO" id="GO:0006396">
    <property type="term" value="P:RNA processing"/>
    <property type="evidence" value="ECO:0007669"/>
    <property type="project" value="InterPro"/>
</dbReference>
<dbReference type="KEGG" id="more:E1B28_002796"/>
<evidence type="ECO:0000313" key="3">
    <source>
        <dbReference type="EMBL" id="KAG7086876.1"/>
    </source>
</evidence>
<sequence>MSRGVSCLNYTARSLFACSSSIPSRTVTGRHYAPAVLKKRTHTGYLSEPPRATLAANRTWRRDNSEADEASQNINLASTKHEGSDRRKVTYYRSRVPELKLKERVDYSTMREPDPVFAEHLGGLFSGLQFPKELARRILTHASHPAAVYGHNGGLSFLGRRVLHSYLLLLLSSSPHLQVSDDLEEIVSRTLNTYVLGEHVGSKWGLGRVMRWTPTVKAERLGSAGDKTSLMKSVGLYKVQGDTVAAVIGGMYHQFGGSVAHRVFHTRVLPLILLGKKNDGLPAAFHGDARSICNQMGGLQGPLLAEAPASGSGQSPKADAHEAS</sequence>
<proteinExistence type="predicted"/>
<evidence type="ECO:0000259" key="2">
    <source>
        <dbReference type="Pfam" id="PF14622"/>
    </source>
</evidence>
<dbReference type="GO" id="GO:0003735">
    <property type="term" value="F:structural constituent of ribosome"/>
    <property type="evidence" value="ECO:0007669"/>
    <property type="project" value="InterPro"/>
</dbReference>
<feature type="region of interest" description="Disordered" evidence="1">
    <location>
        <begin position="303"/>
        <end position="324"/>
    </location>
</feature>
<dbReference type="InterPro" id="IPR000999">
    <property type="entry name" value="RNase_III_dom"/>
</dbReference>
<dbReference type="InterPro" id="IPR040030">
    <property type="entry name" value="Ribosomal_mL57"/>
</dbReference>
<dbReference type="GeneID" id="66071872"/>
<dbReference type="PANTHER" id="PTHR28160:SF1">
    <property type="entry name" value="LARGE RIBOSOMAL SUBUNIT PROTEIN ML57"/>
    <property type="match status" value="1"/>
</dbReference>
<name>A0A9P7RNH0_9AGAR</name>
<accession>A0A9P7RNH0</accession>
<reference evidence="3" key="1">
    <citation type="journal article" date="2021" name="Genome Biol. Evol.">
        <title>The assembled and annotated genome of the fairy-ring fungus Marasmius oreades.</title>
        <authorList>
            <person name="Hiltunen M."/>
            <person name="Ament-Velasquez S.L."/>
            <person name="Johannesson H."/>
        </authorList>
    </citation>
    <scope>NUCLEOTIDE SEQUENCE</scope>
    <source>
        <strain evidence="3">03SP1</strain>
    </source>
</reference>
<dbReference type="AlphaFoldDB" id="A0A9P7RNH0"/>
<dbReference type="Pfam" id="PF14622">
    <property type="entry name" value="Ribonucleas_3_3"/>
    <property type="match status" value="1"/>
</dbReference>
<dbReference type="Proteomes" id="UP001049176">
    <property type="component" value="Chromosome 10"/>
</dbReference>